<keyword evidence="6 13" id="KW-0375">Hydrogen ion transport</keyword>
<evidence type="ECO:0000256" key="3">
    <source>
        <dbReference type="ARBA" id="ARBA00022475"/>
    </source>
</evidence>
<evidence type="ECO:0000256" key="1">
    <source>
        <dbReference type="ARBA" id="ARBA00005513"/>
    </source>
</evidence>
<organism evidence="16 17">
    <name type="scientific">Tissierella simiarum</name>
    <dbReference type="NCBI Taxonomy" id="2841534"/>
    <lineage>
        <taxon>Bacteria</taxon>
        <taxon>Bacillati</taxon>
        <taxon>Bacillota</taxon>
        <taxon>Tissierellia</taxon>
        <taxon>Tissierellales</taxon>
        <taxon>Tissierellaceae</taxon>
        <taxon>Tissierella</taxon>
    </lineage>
</organism>
<keyword evidence="15" id="KW-0175">Coiled coil</keyword>
<evidence type="ECO:0000256" key="6">
    <source>
        <dbReference type="ARBA" id="ARBA00022781"/>
    </source>
</evidence>
<dbReference type="RefSeq" id="WP_216516146.1">
    <property type="nucleotide sequence ID" value="NZ_JAHLPM010000001.1"/>
</dbReference>
<dbReference type="InterPro" id="IPR005864">
    <property type="entry name" value="ATP_synth_F0_bsu_bac"/>
</dbReference>
<evidence type="ECO:0000313" key="17">
    <source>
        <dbReference type="Proteomes" id="UP000749471"/>
    </source>
</evidence>
<dbReference type="NCBIfam" id="TIGR01144">
    <property type="entry name" value="ATP_synt_b"/>
    <property type="match status" value="1"/>
</dbReference>
<evidence type="ECO:0000256" key="12">
    <source>
        <dbReference type="ARBA" id="ARBA00037847"/>
    </source>
</evidence>
<keyword evidence="7 13" id="KW-1133">Transmembrane helix</keyword>
<comment type="similarity">
    <text evidence="1 13 14">Belongs to the ATPase B chain family.</text>
</comment>
<dbReference type="PANTHER" id="PTHR33445:SF1">
    <property type="entry name" value="ATP SYNTHASE SUBUNIT B"/>
    <property type="match status" value="1"/>
</dbReference>
<gene>
    <name evidence="13 16" type="primary">atpF</name>
    <name evidence="16" type="ORF">KQI42_01835</name>
</gene>
<evidence type="ECO:0000256" key="11">
    <source>
        <dbReference type="ARBA" id="ARBA00025198"/>
    </source>
</evidence>
<evidence type="ECO:0000256" key="10">
    <source>
        <dbReference type="ARBA" id="ARBA00023310"/>
    </source>
</evidence>
<keyword evidence="17" id="KW-1185">Reference proteome</keyword>
<evidence type="ECO:0000256" key="14">
    <source>
        <dbReference type="RuleBase" id="RU003848"/>
    </source>
</evidence>
<evidence type="ECO:0000256" key="15">
    <source>
        <dbReference type="SAM" id="Coils"/>
    </source>
</evidence>
<keyword evidence="5 13" id="KW-0812">Transmembrane</keyword>
<keyword evidence="2 13" id="KW-0813">Transport</keyword>
<evidence type="ECO:0000256" key="5">
    <source>
        <dbReference type="ARBA" id="ARBA00022692"/>
    </source>
</evidence>
<accession>A0ABS6E1E4</accession>
<dbReference type="InterPro" id="IPR002146">
    <property type="entry name" value="ATP_synth_b/b'su_bac/chlpt"/>
</dbReference>
<comment type="function">
    <text evidence="11 13">F(1)F(0) ATP synthase produces ATP from ADP in the presence of a proton or sodium gradient. F-type ATPases consist of two structural domains, F(1) containing the extramembraneous catalytic core and F(0) containing the membrane proton channel, linked together by a central stalk and a peripheral stalk. During catalysis, ATP synthesis in the catalytic domain of F(1) is coupled via a rotary mechanism of the central stalk subunits to proton translocation.</text>
</comment>
<comment type="function">
    <text evidence="13">Component of the F(0) channel, it forms part of the peripheral stalk, linking F(1) to F(0).</text>
</comment>
<evidence type="ECO:0000256" key="13">
    <source>
        <dbReference type="HAMAP-Rule" id="MF_01398"/>
    </source>
</evidence>
<keyword evidence="9 13" id="KW-0472">Membrane</keyword>
<proteinExistence type="inferred from homology"/>
<evidence type="ECO:0000256" key="9">
    <source>
        <dbReference type="ARBA" id="ARBA00023136"/>
    </source>
</evidence>
<reference evidence="16 17" key="1">
    <citation type="submission" date="2021-06" db="EMBL/GenBank/DDBJ databases">
        <authorList>
            <person name="Sun Q."/>
            <person name="Li D."/>
        </authorList>
    </citation>
    <scope>NUCLEOTIDE SEQUENCE [LARGE SCALE GENOMIC DNA]</scope>
    <source>
        <strain evidence="16 17">MSJ-40</strain>
    </source>
</reference>
<dbReference type="InterPro" id="IPR050059">
    <property type="entry name" value="ATP_synthase_B_chain"/>
</dbReference>
<name>A0ABS6E1E4_9FIRM</name>
<dbReference type="EMBL" id="JAHLPM010000001">
    <property type="protein sequence ID" value="MBU5436727.1"/>
    <property type="molecule type" value="Genomic_DNA"/>
</dbReference>
<dbReference type="Pfam" id="PF00430">
    <property type="entry name" value="ATP-synt_B"/>
    <property type="match status" value="1"/>
</dbReference>
<evidence type="ECO:0000256" key="8">
    <source>
        <dbReference type="ARBA" id="ARBA00023065"/>
    </source>
</evidence>
<dbReference type="CDD" id="cd06503">
    <property type="entry name" value="ATP-synt_Fo_b"/>
    <property type="match status" value="1"/>
</dbReference>
<evidence type="ECO:0000256" key="4">
    <source>
        <dbReference type="ARBA" id="ARBA00022547"/>
    </source>
</evidence>
<sequence>MDIEVRALPQLSSMLIAWAALLLLYLMLRKFLYKPVSNFLNARKEKIQGDLDGAKALNEEAVHLKEDYEGRINQAKLESQQIIENARKRGEEVREDIIAEAKLEAETIINKARKEIAREKEIALQDVKSQAGEMAILIASRIMEEQVNMDTQKNLINKFIDEVGKSKWQS</sequence>
<comment type="caution">
    <text evidence="16">The sequence shown here is derived from an EMBL/GenBank/DDBJ whole genome shotgun (WGS) entry which is preliminary data.</text>
</comment>
<protein>
    <recommendedName>
        <fullName evidence="13">ATP synthase subunit b</fullName>
    </recommendedName>
    <alternativeName>
        <fullName evidence="13">ATP synthase F(0) sector subunit b</fullName>
    </alternativeName>
    <alternativeName>
        <fullName evidence="13">ATPase subunit I</fullName>
    </alternativeName>
    <alternativeName>
        <fullName evidence="13">F-type ATPase subunit b</fullName>
        <shortName evidence="13">F-ATPase subunit b</shortName>
    </alternativeName>
</protein>
<dbReference type="Proteomes" id="UP000749471">
    <property type="component" value="Unassembled WGS sequence"/>
</dbReference>
<keyword evidence="4 13" id="KW-0138">CF(0)</keyword>
<comment type="subunit">
    <text evidence="13">F-type ATPases have 2 components, F(1) - the catalytic core - and F(0) - the membrane proton channel. F(1) has five subunits: alpha(3), beta(3), gamma(1), delta(1), epsilon(1). F(0) has three main subunits: a(1), b(2) and c(10-14). The alpha and beta chains form an alternating ring which encloses part of the gamma chain. F(1) is attached to F(0) by a central stalk formed by the gamma and epsilon chains, while a peripheral stalk is formed by the delta and b chains.</text>
</comment>
<evidence type="ECO:0000256" key="7">
    <source>
        <dbReference type="ARBA" id="ARBA00022989"/>
    </source>
</evidence>
<feature type="transmembrane region" description="Helical" evidence="13">
    <location>
        <begin position="12"/>
        <end position="28"/>
    </location>
</feature>
<comment type="subcellular location">
    <subcellularLocation>
        <location evidence="13">Cell membrane</location>
        <topology evidence="13">Single-pass membrane protein</topology>
    </subcellularLocation>
    <subcellularLocation>
        <location evidence="12">Endomembrane system</location>
        <topology evidence="12">Single-pass membrane protein</topology>
    </subcellularLocation>
</comment>
<dbReference type="HAMAP" id="MF_01398">
    <property type="entry name" value="ATP_synth_b_bprime"/>
    <property type="match status" value="1"/>
</dbReference>
<keyword evidence="8 13" id="KW-0406">Ion transport</keyword>
<evidence type="ECO:0000313" key="16">
    <source>
        <dbReference type="EMBL" id="MBU5436727.1"/>
    </source>
</evidence>
<evidence type="ECO:0000256" key="2">
    <source>
        <dbReference type="ARBA" id="ARBA00022448"/>
    </source>
</evidence>
<feature type="coiled-coil region" evidence="15">
    <location>
        <begin position="58"/>
        <end position="85"/>
    </location>
</feature>
<dbReference type="PANTHER" id="PTHR33445">
    <property type="entry name" value="ATP SYNTHASE SUBUNIT B', CHLOROPLASTIC"/>
    <property type="match status" value="1"/>
</dbReference>
<keyword evidence="10 13" id="KW-0066">ATP synthesis</keyword>
<keyword evidence="3 13" id="KW-1003">Cell membrane</keyword>